<dbReference type="OrthoDB" id="9801102at2"/>
<comment type="caution">
    <text evidence="1">The sequence shown here is derived from an EMBL/GenBank/DDBJ whole genome shotgun (WGS) entry which is preliminary data.</text>
</comment>
<dbReference type="EMBL" id="RCZD01000006">
    <property type="protein sequence ID" value="TPG61539.1"/>
    <property type="molecule type" value="Genomic_DNA"/>
</dbReference>
<dbReference type="AlphaFoldDB" id="A0A502GHA8"/>
<dbReference type="Gene3D" id="3.30.2310.20">
    <property type="entry name" value="RelE-like"/>
    <property type="match status" value="1"/>
</dbReference>
<organism evidence="1 2">
    <name type="scientific">Ewingella americana</name>
    <dbReference type="NCBI Taxonomy" id="41202"/>
    <lineage>
        <taxon>Bacteria</taxon>
        <taxon>Pseudomonadati</taxon>
        <taxon>Pseudomonadota</taxon>
        <taxon>Gammaproteobacteria</taxon>
        <taxon>Enterobacterales</taxon>
        <taxon>Yersiniaceae</taxon>
        <taxon>Ewingella</taxon>
    </lineage>
</organism>
<gene>
    <name evidence="1" type="ORF">EAH77_12930</name>
</gene>
<proteinExistence type="predicted"/>
<protein>
    <submittedName>
        <fullName evidence="1">Killer protein</fullName>
    </submittedName>
</protein>
<sequence>MIKDFKHKGLRKFFETGSAEGIDSRLASKLRLRLASLDAADVVEDLDLPGYRLHPLKGDRRGIWSVTITGNWRVTFEFIDGNAYIVDYEDYH</sequence>
<dbReference type="Pfam" id="PF05015">
    <property type="entry name" value="HigB-like_toxin"/>
    <property type="match status" value="1"/>
</dbReference>
<dbReference type="RefSeq" id="WP_140473217.1">
    <property type="nucleotide sequence ID" value="NZ_RCZD01000006.1"/>
</dbReference>
<dbReference type="PANTHER" id="PTHR40266">
    <property type="entry name" value="TOXIN HIGB-1"/>
    <property type="match status" value="1"/>
</dbReference>
<dbReference type="SUPFAM" id="SSF143011">
    <property type="entry name" value="RelE-like"/>
    <property type="match status" value="1"/>
</dbReference>
<name>A0A502GHA8_9GAMM</name>
<dbReference type="Proteomes" id="UP000317663">
    <property type="component" value="Unassembled WGS sequence"/>
</dbReference>
<reference evidence="1 2" key="1">
    <citation type="journal article" date="2019" name="Environ. Microbiol.">
        <title>Species interactions and distinct microbial communities in high Arctic permafrost affected cryosols are associated with the CH4 and CO2 gas fluxes.</title>
        <authorList>
            <person name="Altshuler I."/>
            <person name="Hamel J."/>
            <person name="Turney S."/>
            <person name="Magnuson E."/>
            <person name="Levesque R."/>
            <person name="Greer C."/>
            <person name="Whyte L.G."/>
        </authorList>
    </citation>
    <scope>NUCLEOTIDE SEQUENCE [LARGE SCALE GENOMIC DNA]</scope>
    <source>
        <strain evidence="1 2">E4</strain>
    </source>
</reference>
<dbReference type="InterPro" id="IPR007711">
    <property type="entry name" value="HigB-1"/>
</dbReference>
<dbReference type="InterPro" id="IPR035093">
    <property type="entry name" value="RelE/ParE_toxin_dom_sf"/>
</dbReference>
<evidence type="ECO:0000313" key="1">
    <source>
        <dbReference type="EMBL" id="TPG61539.1"/>
    </source>
</evidence>
<keyword evidence="2" id="KW-1185">Reference proteome</keyword>
<dbReference type="PANTHER" id="PTHR40266:SF2">
    <property type="entry name" value="TOXIN HIGB-1"/>
    <property type="match status" value="1"/>
</dbReference>
<evidence type="ECO:0000313" key="2">
    <source>
        <dbReference type="Proteomes" id="UP000317663"/>
    </source>
</evidence>
<accession>A0A502GHA8</accession>